<comment type="caution">
    <text evidence="2">The sequence shown here is derived from an EMBL/GenBank/DDBJ whole genome shotgun (WGS) entry which is preliminary data.</text>
</comment>
<organism evidence="2 3">
    <name type="scientific">Shinella curvata</name>
    <dbReference type="NCBI Taxonomy" id="1817964"/>
    <lineage>
        <taxon>Bacteria</taxon>
        <taxon>Pseudomonadati</taxon>
        <taxon>Pseudomonadota</taxon>
        <taxon>Alphaproteobacteria</taxon>
        <taxon>Hyphomicrobiales</taxon>
        <taxon>Rhizobiaceae</taxon>
        <taxon>Shinella</taxon>
    </lineage>
</organism>
<evidence type="ECO:0000313" key="2">
    <source>
        <dbReference type="EMBL" id="MDO6123199.1"/>
    </source>
</evidence>
<accession>A0ABT8XIM7</accession>
<keyword evidence="1" id="KW-1133">Transmembrane helix</keyword>
<keyword evidence="1" id="KW-0472">Membrane</keyword>
<feature type="transmembrane region" description="Helical" evidence="1">
    <location>
        <begin position="6"/>
        <end position="25"/>
    </location>
</feature>
<gene>
    <name evidence="2" type="ORF">GB928_018585</name>
</gene>
<protein>
    <submittedName>
        <fullName evidence="2">Uncharacterized protein</fullName>
    </submittedName>
</protein>
<keyword evidence="1" id="KW-0812">Transmembrane</keyword>
<name>A0ABT8XIM7_9HYPH</name>
<keyword evidence="3" id="KW-1185">Reference proteome</keyword>
<dbReference type="RefSeq" id="WP_244760821.1">
    <property type="nucleotide sequence ID" value="NZ_JALJCJ010000002.1"/>
</dbReference>
<evidence type="ECO:0000256" key="1">
    <source>
        <dbReference type="SAM" id="Phobius"/>
    </source>
</evidence>
<reference evidence="2" key="1">
    <citation type="submission" date="2022-04" db="EMBL/GenBank/DDBJ databases">
        <title>Shinella lacus sp. nov., a novel member of the genus Shinella from water.</title>
        <authorList>
            <person name="Deng Y."/>
        </authorList>
    </citation>
    <scope>NUCLEOTIDE SEQUENCE</scope>
    <source>
        <strain evidence="2">JCM 31239</strain>
    </source>
</reference>
<sequence>MDGWLKGLIATACVVVIAGGGYFAFSEYRRSQEQEAAKAAADRRALIVACKQMIMDLSKNETKDYKGGYIATCINDGYVTEQEFKDAGAGGYVDTVRSLIRPAAE</sequence>
<dbReference type="EMBL" id="WHSC02000007">
    <property type="protein sequence ID" value="MDO6123199.1"/>
    <property type="molecule type" value="Genomic_DNA"/>
</dbReference>
<dbReference type="Proteomes" id="UP001177080">
    <property type="component" value="Unassembled WGS sequence"/>
</dbReference>
<evidence type="ECO:0000313" key="3">
    <source>
        <dbReference type="Proteomes" id="UP001177080"/>
    </source>
</evidence>
<proteinExistence type="predicted"/>